<accession>A0A941CQN0</accession>
<keyword evidence="6 8" id="KW-0413">Isomerase</keyword>
<feature type="active site" evidence="9">
    <location>
        <position position="70"/>
    </location>
</feature>
<keyword evidence="11" id="KW-1185">Reference proteome</keyword>
<feature type="binding site" evidence="8">
    <location>
        <begin position="214"/>
        <end position="215"/>
    </location>
    <ligand>
        <name>substrate</name>
    </ligand>
</feature>
<dbReference type="PROSITE" id="PS01326">
    <property type="entry name" value="DAP_EPIMERASE"/>
    <property type="match status" value="1"/>
</dbReference>
<protein>
    <recommendedName>
        <fullName evidence="3 8">Diaminopimelate epimerase</fullName>
        <shortName evidence="8">DAP epimerase</shortName>
        <ecNumber evidence="3 8">5.1.1.7</ecNumber>
    </recommendedName>
    <alternativeName>
        <fullName evidence="8">PLP-independent amino acid racemase</fullName>
    </alternativeName>
</protein>
<keyword evidence="5 8" id="KW-0457">Lysine biosynthesis</keyword>
<organism evidence="10 11">
    <name type="scientific">Proteiniclasticum sediminis</name>
    <dbReference type="NCBI Taxonomy" id="2804028"/>
    <lineage>
        <taxon>Bacteria</taxon>
        <taxon>Bacillati</taxon>
        <taxon>Bacillota</taxon>
        <taxon>Clostridia</taxon>
        <taxon>Eubacteriales</taxon>
        <taxon>Clostridiaceae</taxon>
        <taxon>Proteiniclasticum</taxon>
    </lineage>
</organism>
<feature type="binding site" evidence="8">
    <location>
        <begin position="204"/>
        <end position="205"/>
    </location>
    <ligand>
        <name>substrate</name>
    </ligand>
</feature>
<comment type="catalytic activity">
    <reaction evidence="7 8">
        <text>(2S,6S)-2,6-diaminopimelate = meso-2,6-diaminopimelate</text>
        <dbReference type="Rhea" id="RHEA:15393"/>
        <dbReference type="ChEBI" id="CHEBI:57609"/>
        <dbReference type="ChEBI" id="CHEBI:57791"/>
        <dbReference type="EC" id="5.1.1.7"/>
    </reaction>
</comment>
<feature type="binding site" evidence="8">
    <location>
        <position position="186"/>
    </location>
    <ligand>
        <name>substrate</name>
    </ligand>
</feature>
<comment type="similarity">
    <text evidence="2 8">Belongs to the diaminopimelate epimerase family.</text>
</comment>
<feature type="site" description="Could be important to modulate the pK values of the two catalytic cysteine residues" evidence="8">
    <location>
        <position position="204"/>
    </location>
</feature>
<evidence type="ECO:0000256" key="8">
    <source>
        <dbReference type="HAMAP-Rule" id="MF_00197"/>
    </source>
</evidence>
<dbReference type="HAMAP" id="MF_00197">
    <property type="entry name" value="DAP_epimerase"/>
    <property type="match status" value="1"/>
</dbReference>
<dbReference type="GO" id="GO:0009089">
    <property type="term" value="P:lysine biosynthetic process via diaminopimelate"/>
    <property type="evidence" value="ECO:0007669"/>
    <property type="project" value="UniProtKB-UniRule"/>
</dbReference>
<evidence type="ECO:0000256" key="9">
    <source>
        <dbReference type="PROSITE-ProRule" id="PRU10125"/>
    </source>
</evidence>
<dbReference type="Gene3D" id="3.10.310.10">
    <property type="entry name" value="Diaminopimelate Epimerase, Chain A, domain 1"/>
    <property type="match status" value="2"/>
</dbReference>
<dbReference type="NCBIfam" id="TIGR00652">
    <property type="entry name" value="DapF"/>
    <property type="match status" value="1"/>
</dbReference>
<feature type="active site" description="Proton acceptor" evidence="8">
    <location>
        <position position="213"/>
    </location>
</feature>
<name>A0A941CQN0_9CLOT</name>
<evidence type="ECO:0000256" key="6">
    <source>
        <dbReference type="ARBA" id="ARBA00023235"/>
    </source>
</evidence>
<evidence type="ECO:0000313" key="11">
    <source>
        <dbReference type="Proteomes" id="UP000675379"/>
    </source>
</evidence>
<evidence type="ECO:0000256" key="2">
    <source>
        <dbReference type="ARBA" id="ARBA00010219"/>
    </source>
</evidence>
<dbReference type="PANTHER" id="PTHR31689">
    <property type="entry name" value="DIAMINOPIMELATE EPIMERASE, CHLOROPLASTIC"/>
    <property type="match status" value="1"/>
</dbReference>
<feature type="binding site" evidence="8">
    <location>
        <position position="61"/>
    </location>
    <ligand>
        <name>substrate</name>
    </ligand>
</feature>
<evidence type="ECO:0000256" key="1">
    <source>
        <dbReference type="ARBA" id="ARBA00005196"/>
    </source>
</evidence>
<dbReference type="InterPro" id="IPR018510">
    <property type="entry name" value="DAP_epimerase_AS"/>
</dbReference>
<comment type="subunit">
    <text evidence="8">Homodimer.</text>
</comment>
<keyword evidence="4 8" id="KW-0028">Amino-acid biosynthesis</keyword>
<dbReference type="GO" id="GO:0005829">
    <property type="term" value="C:cytosol"/>
    <property type="evidence" value="ECO:0007669"/>
    <property type="project" value="TreeGrafter"/>
</dbReference>
<dbReference type="InterPro" id="IPR001653">
    <property type="entry name" value="DAP_epimerase_DapF"/>
</dbReference>
<evidence type="ECO:0000256" key="3">
    <source>
        <dbReference type="ARBA" id="ARBA00013080"/>
    </source>
</evidence>
<dbReference type="AlphaFoldDB" id="A0A941CQN0"/>
<evidence type="ECO:0000256" key="5">
    <source>
        <dbReference type="ARBA" id="ARBA00023154"/>
    </source>
</evidence>
<evidence type="ECO:0000313" key="10">
    <source>
        <dbReference type="EMBL" id="MBR0577126.1"/>
    </source>
</evidence>
<reference evidence="10" key="1">
    <citation type="submission" date="2021-04" db="EMBL/GenBank/DDBJ databases">
        <title>Proteiniclasticum sedimins sp. nov., an obligate anaerobic bacterium isolated from anaerobic sludge.</title>
        <authorList>
            <person name="Liu J."/>
        </authorList>
    </citation>
    <scope>NUCLEOTIDE SEQUENCE</scope>
    <source>
        <strain evidence="10">BAD-10</strain>
    </source>
</reference>
<dbReference type="EC" id="5.1.1.7" evidence="3 8"/>
<comment type="pathway">
    <text evidence="1 8">Amino-acid biosynthesis; L-lysine biosynthesis via DAP pathway; DL-2,6-diaminopimelate from LL-2,6-diaminopimelate: step 1/1.</text>
</comment>
<comment type="caution">
    <text evidence="8">Lacks conserved residue(s) required for the propagation of feature annotation.</text>
</comment>
<comment type="function">
    <text evidence="8">Catalyzes the stereoinversion of LL-2,6-diaminopimelate (L,L-DAP) to meso-diaminopimelate (meso-DAP), a precursor of L-lysine and an essential component of the bacterial peptidoglycan.</text>
</comment>
<proteinExistence type="inferred from homology"/>
<comment type="subcellular location">
    <subcellularLocation>
        <location evidence="8">Cytoplasm</location>
    </subcellularLocation>
</comment>
<evidence type="ECO:0000256" key="7">
    <source>
        <dbReference type="ARBA" id="ARBA00051712"/>
    </source>
</evidence>
<keyword evidence="8" id="KW-0963">Cytoplasm</keyword>
<dbReference type="RefSeq" id="WP_211802544.1">
    <property type="nucleotide sequence ID" value="NZ_JAGSCS010000021.1"/>
</dbReference>
<sequence>MRFVKYHGTGNDFLIPLDPVEEEQLSPIAKKLCHRNFGFGADGLLRAFPSEVADIRMAYYNQDGTVAPMCGNGLRCFARYVHEEGLVKKEEFTVETLAGVLAVDVREGYDQIRVELGSPTFTLSPPHTQSELQEGKILNLEVQGRPYKLTALFLGTLHGVIFTPEEIPEEDARALCHHPFFPQRINVNFVKVVDGEHLEVRTYERGVGYTLACGTGVGASQVLAHKLGLTKNTARVKVPGGELTVSVEEKMYLSGPAVRIGKGEMDLE</sequence>
<dbReference type="GO" id="GO:0008837">
    <property type="term" value="F:diaminopimelate epimerase activity"/>
    <property type="evidence" value="ECO:0007669"/>
    <property type="project" value="UniProtKB-UniRule"/>
</dbReference>
<gene>
    <name evidence="8" type="primary">dapF</name>
    <name evidence="10" type="ORF">KCG48_12455</name>
</gene>
<dbReference type="SUPFAM" id="SSF54506">
    <property type="entry name" value="Diaminopimelate epimerase-like"/>
    <property type="match status" value="2"/>
</dbReference>
<dbReference type="Pfam" id="PF01678">
    <property type="entry name" value="DAP_epimerase"/>
    <property type="match status" value="2"/>
</dbReference>
<feature type="site" description="Could be important to modulate the pK values of the two catalytic cysteine residues" evidence="8">
    <location>
        <position position="158"/>
    </location>
</feature>
<feature type="binding site" evidence="8">
    <location>
        <position position="11"/>
    </location>
    <ligand>
        <name>substrate</name>
    </ligand>
</feature>
<evidence type="ECO:0000256" key="4">
    <source>
        <dbReference type="ARBA" id="ARBA00022605"/>
    </source>
</evidence>
<feature type="binding site" evidence="8">
    <location>
        <begin position="71"/>
        <end position="72"/>
    </location>
    <ligand>
        <name>substrate</name>
    </ligand>
</feature>
<dbReference type="PANTHER" id="PTHR31689:SF0">
    <property type="entry name" value="DIAMINOPIMELATE EPIMERASE"/>
    <property type="match status" value="1"/>
</dbReference>
<comment type="caution">
    <text evidence="10">The sequence shown here is derived from an EMBL/GenBank/DDBJ whole genome shotgun (WGS) entry which is preliminary data.</text>
</comment>
<dbReference type="Proteomes" id="UP000675379">
    <property type="component" value="Unassembled WGS sequence"/>
</dbReference>
<feature type="active site" description="Proton donor" evidence="8">
    <location>
        <position position="70"/>
    </location>
</feature>
<dbReference type="EMBL" id="JAGSCS010000021">
    <property type="protein sequence ID" value="MBR0577126.1"/>
    <property type="molecule type" value="Genomic_DNA"/>
</dbReference>